<dbReference type="InterPro" id="IPR011856">
    <property type="entry name" value="tRNA_endonuc-like_dom_sf"/>
</dbReference>
<dbReference type="Gene3D" id="3.40.1350.10">
    <property type="match status" value="1"/>
</dbReference>
<reference evidence="1" key="2">
    <citation type="submission" date="2014-03" db="EMBL/GenBank/DDBJ databases">
        <title>Candidatus Competibacter-lineage genomes retrieved from metagenomes reveal functional metabolic diversity.</title>
        <authorList>
            <person name="McIlroy S.J."/>
            <person name="Albertsen M."/>
            <person name="Andresen E.K."/>
            <person name="Saunders A.M."/>
            <person name="Kristiansen R."/>
            <person name="Stokholm-Bjerregaard M."/>
            <person name="Nielsen K.L."/>
            <person name="Nielsen P.H."/>
        </authorList>
    </citation>
    <scope>NUCLEOTIDE SEQUENCE</scope>
    <source>
        <strain evidence="1">Run_A_D11</strain>
    </source>
</reference>
<keyword evidence="2" id="KW-1185">Reference proteome</keyword>
<evidence type="ECO:0000313" key="1">
    <source>
        <dbReference type="EMBL" id="CDI04132.1"/>
    </source>
</evidence>
<accession>W6M9A9</accession>
<dbReference type="STRING" id="1400863.BN873_890038"/>
<name>W6M9A9_9GAMM</name>
<dbReference type="RefSeq" id="WP_048675920.1">
    <property type="nucleotide sequence ID" value="NZ_CBTJ020000101.1"/>
</dbReference>
<organism evidence="1 2">
    <name type="scientific">Candidatus Competibacter denitrificans Run_A_D11</name>
    <dbReference type="NCBI Taxonomy" id="1400863"/>
    <lineage>
        <taxon>Bacteria</taxon>
        <taxon>Pseudomonadati</taxon>
        <taxon>Pseudomonadota</taxon>
        <taxon>Gammaproteobacteria</taxon>
        <taxon>Candidatus Competibacteraceae</taxon>
        <taxon>Candidatus Competibacter</taxon>
    </lineage>
</organism>
<dbReference type="OrthoDB" id="1682640at2"/>
<dbReference type="AlphaFoldDB" id="W6M9A9"/>
<reference evidence="1" key="1">
    <citation type="submission" date="2013-07" db="EMBL/GenBank/DDBJ databases">
        <authorList>
            <person name="McIlroy S."/>
        </authorList>
    </citation>
    <scope>NUCLEOTIDE SEQUENCE [LARGE SCALE GENOMIC DNA]</scope>
    <source>
        <strain evidence="1">Run_A_D11</strain>
    </source>
</reference>
<protein>
    <recommendedName>
        <fullName evidence="3">VRR-NUC domain-containing protein</fullName>
    </recommendedName>
</protein>
<dbReference type="GO" id="GO:0003676">
    <property type="term" value="F:nucleic acid binding"/>
    <property type="evidence" value="ECO:0007669"/>
    <property type="project" value="InterPro"/>
</dbReference>
<evidence type="ECO:0000313" key="2">
    <source>
        <dbReference type="Proteomes" id="UP000035760"/>
    </source>
</evidence>
<comment type="caution">
    <text evidence="1">The sequence shown here is derived from an EMBL/GenBank/DDBJ whole genome shotgun (WGS) entry which is preliminary data.</text>
</comment>
<evidence type="ECO:0008006" key="3">
    <source>
        <dbReference type="Google" id="ProtNLM"/>
    </source>
</evidence>
<sequence>MPRAFRLVPDNPKEVDRQAEIIRYLIAEPKVKFIIRVNGGGRFIKGAFVWFYKLFVKGYEPQHGKGVSDLIGLLRDGRFFAIEVKRPDSETKQDRAALQAAFLKIVQESGGVSGIAETWRDAKKIITGEQA</sequence>
<dbReference type="Proteomes" id="UP000035760">
    <property type="component" value="Unassembled WGS sequence"/>
</dbReference>
<proteinExistence type="predicted"/>
<gene>
    <name evidence="1" type="ORF">BN873_890038</name>
</gene>
<dbReference type="EMBL" id="CBTJ020000101">
    <property type="protein sequence ID" value="CDI04132.1"/>
    <property type="molecule type" value="Genomic_DNA"/>
</dbReference>